<comment type="caution">
    <text evidence="5">The sequence shown here is derived from an EMBL/GenBank/DDBJ whole genome shotgun (WGS) entry which is preliminary data.</text>
</comment>
<evidence type="ECO:0000256" key="3">
    <source>
        <dbReference type="ARBA" id="ARBA00022840"/>
    </source>
</evidence>
<keyword evidence="3" id="KW-0067">ATP-binding</keyword>
<dbReference type="GO" id="GO:0005524">
    <property type="term" value="F:ATP binding"/>
    <property type="evidence" value="ECO:0007669"/>
    <property type="project" value="UniProtKB-KW"/>
</dbReference>
<dbReference type="GO" id="GO:0005739">
    <property type="term" value="C:mitochondrion"/>
    <property type="evidence" value="ECO:0007669"/>
    <property type="project" value="TreeGrafter"/>
</dbReference>
<dbReference type="InterPro" id="IPR005654">
    <property type="entry name" value="ATPase_AFG1-like"/>
</dbReference>
<feature type="compositionally biased region" description="Basic and acidic residues" evidence="4">
    <location>
        <begin position="710"/>
        <end position="730"/>
    </location>
</feature>
<keyword evidence="6" id="KW-1185">Reference proteome</keyword>
<evidence type="ECO:0000256" key="2">
    <source>
        <dbReference type="ARBA" id="ARBA00022741"/>
    </source>
</evidence>
<dbReference type="Gene3D" id="3.40.50.300">
    <property type="entry name" value="P-loop containing nucleotide triphosphate hydrolases"/>
    <property type="match status" value="1"/>
</dbReference>
<accession>A0A7C8M747</accession>
<dbReference type="OrthoDB" id="548867at2759"/>
<dbReference type="NCBIfam" id="NF040713">
    <property type="entry name" value="ZapE"/>
    <property type="match status" value="1"/>
</dbReference>
<dbReference type="GO" id="GO:0016887">
    <property type="term" value="F:ATP hydrolysis activity"/>
    <property type="evidence" value="ECO:0007669"/>
    <property type="project" value="InterPro"/>
</dbReference>
<dbReference type="AlphaFoldDB" id="A0A7C8M747"/>
<feature type="region of interest" description="Disordered" evidence="4">
    <location>
        <begin position="485"/>
        <end position="517"/>
    </location>
</feature>
<dbReference type="PANTHER" id="PTHR12169:SF2">
    <property type="entry name" value="AFG1P"/>
    <property type="match status" value="1"/>
</dbReference>
<dbReference type="CDD" id="cd00009">
    <property type="entry name" value="AAA"/>
    <property type="match status" value="1"/>
</dbReference>
<comment type="similarity">
    <text evidence="1">Belongs to the AFG1 ATPase family.</text>
</comment>
<dbReference type="EMBL" id="JAADJZ010000009">
    <property type="protein sequence ID" value="KAF2872460.1"/>
    <property type="molecule type" value="Genomic_DNA"/>
</dbReference>
<proteinExistence type="inferred from homology"/>
<evidence type="ECO:0000256" key="1">
    <source>
        <dbReference type="ARBA" id="ARBA00010322"/>
    </source>
</evidence>
<dbReference type="Proteomes" id="UP000481861">
    <property type="component" value="Unassembled WGS sequence"/>
</dbReference>
<dbReference type="SUPFAM" id="SSF52540">
    <property type="entry name" value="P-loop containing nucleoside triphosphate hydrolases"/>
    <property type="match status" value="1"/>
</dbReference>
<protein>
    <submittedName>
        <fullName evidence="5">AFG1-like ATPase-domain-containing protein</fullName>
    </submittedName>
</protein>
<organism evidence="5 6">
    <name type="scientific">Massariosphaeria phaeospora</name>
    <dbReference type="NCBI Taxonomy" id="100035"/>
    <lineage>
        <taxon>Eukaryota</taxon>
        <taxon>Fungi</taxon>
        <taxon>Dikarya</taxon>
        <taxon>Ascomycota</taxon>
        <taxon>Pezizomycotina</taxon>
        <taxon>Dothideomycetes</taxon>
        <taxon>Pleosporomycetidae</taxon>
        <taxon>Pleosporales</taxon>
        <taxon>Pleosporales incertae sedis</taxon>
        <taxon>Massariosphaeria</taxon>
    </lineage>
</organism>
<dbReference type="InterPro" id="IPR027417">
    <property type="entry name" value="P-loop_NTPase"/>
</dbReference>
<evidence type="ECO:0000256" key="4">
    <source>
        <dbReference type="SAM" id="MobiDB-lite"/>
    </source>
</evidence>
<gene>
    <name evidence="5" type="ORF">BDV95DRAFT_542550</name>
</gene>
<reference evidence="5 6" key="1">
    <citation type="submission" date="2020-01" db="EMBL/GenBank/DDBJ databases">
        <authorList>
            <consortium name="DOE Joint Genome Institute"/>
            <person name="Haridas S."/>
            <person name="Albert R."/>
            <person name="Binder M."/>
            <person name="Bloem J."/>
            <person name="Labutti K."/>
            <person name="Salamov A."/>
            <person name="Andreopoulos B."/>
            <person name="Baker S.E."/>
            <person name="Barry K."/>
            <person name="Bills G."/>
            <person name="Bluhm B.H."/>
            <person name="Cannon C."/>
            <person name="Castanera R."/>
            <person name="Culley D.E."/>
            <person name="Daum C."/>
            <person name="Ezra D."/>
            <person name="Gonzalez J.B."/>
            <person name="Henrissat B."/>
            <person name="Kuo A."/>
            <person name="Liang C."/>
            <person name="Lipzen A."/>
            <person name="Lutzoni F."/>
            <person name="Magnuson J."/>
            <person name="Mondo S."/>
            <person name="Nolan M."/>
            <person name="Ohm R."/>
            <person name="Pangilinan J."/>
            <person name="Park H.-J.H."/>
            <person name="Ramirez L."/>
            <person name="Alfaro M."/>
            <person name="Sun H."/>
            <person name="Tritt A."/>
            <person name="Yoshinaga Y."/>
            <person name="Zwiers L.-H.L."/>
            <person name="Turgeon B.G."/>
            <person name="Goodwin S.B."/>
            <person name="Spatafora J.W."/>
            <person name="Crous P.W."/>
            <person name="Grigoriev I.V."/>
        </authorList>
    </citation>
    <scope>NUCLEOTIDE SEQUENCE [LARGE SCALE GENOMIC DNA]</scope>
    <source>
        <strain evidence="5 6">CBS 611.86</strain>
    </source>
</reference>
<feature type="region of interest" description="Disordered" evidence="4">
    <location>
        <begin position="699"/>
        <end position="730"/>
    </location>
</feature>
<feature type="compositionally biased region" description="Low complexity" evidence="4">
    <location>
        <begin position="487"/>
        <end position="514"/>
    </location>
</feature>
<evidence type="ECO:0000313" key="6">
    <source>
        <dbReference type="Proteomes" id="UP000481861"/>
    </source>
</evidence>
<name>A0A7C8M747_9PLEO</name>
<keyword evidence="2" id="KW-0547">Nucleotide-binding</keyword>
<evidence type="ECO:0000313" key="5">
    <source>
        <dbReference type="EMBL" id="KAF2872460.1"/>
    </source>
</evidence>
<dbReference type="Pfam" id="PF03969">
    <property type="entry name" value="AFG1_ATPase"/>
    <property type="match status" value="2"/>
</dbReference>
<sequence>MPPNGSGLTITNPLVLYRSLVATNRIKPDPAQHRLALHLQNLYERLIDYEPSVEYSQRLQQLGRAVGTTQDVPSPSSSTTDGTLGIRGIWTSLLAQKEKRDSLALTRVLTSHEAAMNLQSPKGLMLHGEVGTGKSMLIDTFASCLPSHKKRRWHFNTFMLDTFSRLEQLRKSPPSIGPGAMRDEYSLLWLARDLVETSPILFLDEFQLPDRAASKILSNLMTSFFQLGGVLIATSNRMPEELAKAAGMEFKRPVSRLSRLGWRLGIAGVVGRDNRPGQKGEFAQFLEVLRARCDIWEIEGKRDYRRLAGEEDGAEEQYAAKIPTLASMPASAISGSPNMSPAPPDSATASSISLPKHYLVQPTPATLNETLTNLLTPAPLLPTSPPVPIPWTSTTLTVYSRPLPIPRTHSSTAYLTFAELCGAPLGPADYITLASTYPTLILTDIPILTHLQKNEARRLITLLDALYEARCRLLITAAAGPDELFFPETPTSTSTPTSKAEPSSHSASPDAADPTTNDAVYPETFSEIHQDLTSPFRPNISSYTALSSDALEDDPPNRARRAGSSFTDERALDFANIGGLTGEDERFAVERAKSRMWEMCSRRWWARTGEGEGEAEGEAGWWRPLPLELRHWERTAGNDTLAKGTLGVVQEPGVENAEDMRGVDAQQNMFEHGASPFRTAGEAPPKINWTHVWGTMKWGKRAGPWGKGVEGLEDRKKESKSSDVANRGKE</sequence>
<dbReference type="PANTHER" id="PTHR12169">
    <property type="entry name" value="ATPASE N2B"/>
    <property type="match status" value="1"/>
</dbReference>